<dbReference type="GO" id="GO:0016887">
    <property type="term" value="F:ATP hydrolysis activity"/>
    <property type="evidence" value="ECO:0007669"/>
    <property type="project" value="InterPro"/>
</dbReference>
<dbReference type="PROSITE" id="PS50893">
    <property type="entry name" value="ABC_TRANSPORTER_2"/>
    <property type="match status" value="1"/>
</dbReference>
<evidence type="ECO:0000256" key="1">
    <source>
        <dbReference type="ARBA" id="ARBA00022448"/>
    </source>
</evidence>
<sequence>MQNIIELQNITVFQQRNKVFENFSLSLERGQNTVILGPNGAGKTTLLKLLNRELYIVANENSSIKIFGKDRWNVHDLRAHLGVVSHHLQNNYSNSALGLFVVLSGFYASDGIWQHQNFDNEQLELAHQTMKLLGIEGLQSRQFSTMSTGEQRKFLLARALVHNPEVLVLDEPTSGLDLRACFQYLEIIQDLMSAGKNVILVTHHIHEIPPEINRVILLKECKVIDDGDKARILTGKTLSSLFDRPINIVEQNGYYQALPG</sequence>
<dbReference type="PANTHER" id="PTHR42734">
    <property type="entry name" value="METAL TRANSPORT SYSTEM ATP-BINDING PROTEIN TM_0124-RELATED"/>
    <property type="match status" value="1"/>
</dbReference>
<name>A0A381N940_9ZZZZ</name>
<gene>
    <name evidence="5" type="ORF">METZ01_LOCUS3970</name>
</gene>
<dbReference type="InterPro" id="IPR003439">
    <property type="entry name" value="ABC_transporter-like_ATP-bd"/>
</dbReference>
<keyword evidence="3" id="KW-0067">ATP-binding</keyword>
<dbReference type="InterPro" id="IPR027417">
    <property type="entry name" value="P-loop_NTPase"/>
</dbReference>
<dbReference type="SMART" id="SM00382">
    <property type="entry name" value="AAA"/>
    <property type="match status" value="1"/>
</dbReference>
<dbReference type="GO" id="GO:0005524">
    <property type="term" value="F:ATP binding"/>
    <property type="evidence" value="ECO:0007669"/>
    <property type="project" value="UniProtKB-KW"/>
</dbReference>
<evidence type="ECO:0000256" key="2">
    <source>
        <dbReference type="ARBA" id="ARBA00022741"/>
    </source>
</evidence>
<evidence type="ECO:0000256" key="3">
    <source>
        <dbReference type="ARBA" id="ARBA00022840"/>
    </source>
</evidence>
<evidence type="ECO:0000313" key="5">
    <source>
        <dbReference type="EMBL" id="SUZ51116.1"/>
    </source>
</evidence>
<dbReference type="AlphaFoldDB" id="A0A381N940"/>
<dbReference type="InterPro" id="IPR003593">
    <property type="entry name" value="AAA+_ATPase"/>
</dbReference>
<reference evidence="5" key="1">
    <citation type="submission" date="2018-05" db="EMBL/GenBank/DDBJ databases">
        <authorList>
            <person name="Lanie J.A."/>
            <person name="Ng W.-L."/>
            <person name="Kazmierczak K.M."/>
            <person name="Andrzejewski T.M."/>
            <person name="Davidsen T.M."/>
            <person name="Wayne K.J."/>
            <person name="Tettelin H."/>
            <person name="Glass J.I."/>
            <person name="Rusch D."/>
            <person name="Podicherti R."/>
            <person name="Tsui H.-C.T."/>
            <person name="Winkler M.E."/>
        </authorList>
    </citation>
    <scope>NUCLEOTIDE SEQUENCE</scope>
</reference>
<protein>
    <recommendedName>
        <fullName evidence="4">ABC transporter domain-containing protein</fullName>
    </recommendedName>
</protein>
<accession>A0A381N940</accession>
<organism evidence="5">
    <name type="scientific">marine metagenome</name>
    <dbReference type="NCBI Taxonomy" id="408172"/>
    <lineage>
        <taxon>unclassified sequences</taxon>
        <taxon>metagenomes</taxon>
        <taxon>ecological metagenomes</taxon>
    </lineage>
</organism>
<dbReference type="SUPFAM" id="SSF52540">
    <property type="entry name" value="P-loop containing nucleoside triphosphate hydrolases"/>
    <property type="match status" value="1"/>
</dbReference>
<evidence type="ECO:0000259" key="4">
    <source>
        <dbReference type="PROSITE" id="PS50893"/>
    </source>
</evidence>
<dbReference type="EMBL" id="UINC01000207">
    <property type="protein sequence ID" value="SUZ51116.1"/>
    <property type="molecule type" value="Genomic_DNA"/>
</dbReference>
<dbReference type="InterPro" id="IPR050153">
    <property type="entry name" value="Metal_Ion_Import_ABC"/>
</dbReference>
<dbReference type="Pfam" id="PF00005">
    <property type="entry name" value="ABC_tran"/>
    <property type="match status" value="1"/>
</dbReference>
<dbReference type="Gene3D" id="3.40.50.300">
    <property type="entry name" value="P-loop containing nucleotide triphosphate hydrolases"/>
    <property type="match status" value="1"/>
</dbReference>
<feature type="domain" description="ABC transporter" evidence="4">
    <location>
        <begin position="5"/>
        <end position="245"/>
    </location>
</feature>
<keyword evidence="2" id="KW-0547">Nucleotide-binding</keyword>
<keyword evidence="1" id="KW-0813">Transport</keyword>
<proteinExistence type="predicted"/>